<evidence type="ECO:0000256" key="3">
    <source>
        <dbReference type="SAM" id="Phobius"/>
    </source>
</evidence>
<comment type="caution">
    <text evidence="5">The sequence shown here is derived from an EMBL/GenBank/DDBJ whole genome shotgun (WGS) entry which is preliminary data.</text>
</comment>
<feature type="transmembrane region" description="Helical" evidence="3">
    <location>
        <begin position="214"/>
        <end position="237"/>
    </location>
</feature>
<evidence type="ECO:0000256" key="2">
    <source>
        <dbReference type="SAM" id="MobiDB-lite"/>
    </source>
</evidence>
<feature type="region of interest" description="Disordered" evidence="2">
    <location>
        <begin position="102"/>
        <end position="154"/>
    </location>
</feature>
<keyword evidence="6" id="KW-1185">Reference proteome</keyword>
<name>A0A2P5EVA2_TREOI</name>
<dbReference type="EMBL" id="JXTC01000094">
    <property type="protein sequence ID" value="PON89479.1"/>
    <property type="molecule type" value="Genomic_DNA"/>
</dbReference>
<sequence>MTKRYSILQKRLQELKSQLNEISRDKHDDDDDDDVEDQNKIQILDFEQRLGFVRTLLSAEIASRPTKPHHLVHMSQIFHELEAAYLEDGFKTRSFDDHDNSSTCSCTESCLNDDGEVQNDDEDDDGDGEDEDEDEDGSSSSSSSGSPVFEDVDPESNMVTMKNSKAEDDNKVAVVEFGGGKVVSVEQETASFEQRKRESDVVDEKRLGRGGIGYFSGGLASGMVLGMALMGFAIVTFSGCFRYGGDQYGNFLTPT</sequence>
<dbReference type="InterPro" id="IPR056029">
    <property type="entry name" value="DUF7610"/>
</dbReference>
<protein>
    <recommendedName>
        <fullName evidence="4">DUF7610 domain-containing protein</fullName>
    </recommendedName>
</protein>
<feature type="compositionally biased region" description="Acidic residues" evidence="2">
    <location>
        <begin position="111"/>
        <end position="137"/>
    </location>
</feature>
<gene>
    <name evidence="5" type="ORF">TorRG33x02_148300</name>
</gene>
<evidence type="ECO:0000313" key="6">
    <source>
        <dbReference type="Proteomes" id="UP000237000"/>
    </source>
</evidence>
<dbReference type="OrthoDB" id="1190554at2759"/>
<evidence type="ECO:0000259" key="4">
    <source>
        <dbReference type="Pfam" id="PF24583"/>
    </source>
</evidence>
<feature type="domain" description="DUF7610" evidence="4">
    <location>
        <begin position="8"/>
        <end position="87"/>
    </location>
</feature>
<dbReference type="AlphaFoldDB" id="A0A2P5EVA2"/>
<dbReference type="InParanoid" id="A0A2P5EVA2"/>
<accession>A0A2P5EVA2</accession>
<organism evidence="5 6">
    <name type="scientific">Trema orientale</name>
    <name type="common">Charcoal tree</name>
    <name type="synonym">Celtis orientalis</name>
    <dbReference type="NCBI Taxonomy" id="63057"/>
    <lineage>
        <taxon>Eukaryota</taxon>
        <taxon>Viridiplantae</taxon>
        <taxon>Streptophyta</taxon>
        <taxon>Embryophyta</taxon>
        <taxon>Tracheophyta</taxon>
        <taxon>Spermatophyta</taxon>
        <taxon>Magnoliopsida</taxon>
        <taxon>eudicotyledons</taxon>
        <taxon>Gunneridae</taxon>
        <taxon>Pentapetalae</taxon>
        <taxon>rosids</taxon>
        <taxon>fabids</taxon>
        <taxon>Rosales</taxon>
        <taxon>Cannabaceae</taxon>
        <taxon>Trema</taxon>
    </lineage>
</organism>
<proteinExistence type="predicted"/>
<keyword evidence="3" id="KW-1133">Transmembrane helix</keyword>
<keyword evidence="1" id="KW-0175">Coiled coil</keyword>
<keyword evidence="3" id="KW-0812">Transmembrane</keyword>
<evidence type="ECO:0000313" key="5">
    <source>
        <dbReference type="EMBL" id="PON89479.1"/>
    </source>
</evidence>
<dbReference type="Pfam" id="PF24583">
    <property type="entry name" value="DUF7610"/>
    <property type="match status" value="1"/>
</dbReference>
<reference evidence="6" key="1">
    <citation type="submission" date="2016-06" db="EMBL/GenBank/DDBJ databases">
        <title>Parallel loss of symbiosis genes in relatives of nitrogen-fixing non-legume Parasponia.</title>
        <authorList>
            <person name="Van Velzen R."/>
            <person name="Holmer R."/>
            <person name="Bu F."/>
            <person name="Rutten L."/>
            <person name="Van Zeijl A."/>
            <person name="Liu W."/>
            <person name="Santuari L."/>
            <person name="Cao Q."/>
            <person name="Sharma T."/>
            <person name="Shen D."/>
            <person name="Roswanjaya Y."/>
            <person name="Wardhani T."/>
            <person name="Kalhor M.S."/>
            <person name="Jansen J."/>
            <person name="Van den Hoogen J."/>
            <person name="Gungor B."/>
            <person name="Hartog M."/>
            <person name="Hontelez J."/>
            <person name="Verver J."/>
            <person name="Yang W.-C."/>
            <person name="Schijlen E."/>
            <person name="Repin R."/>
            <person name="Schilthuizen M."/>
            <person name="Schranz E."/>
            <person name="Heidstra R."/>
            <person name="Miyata K."/>
            <person name="Fedorova E."/>
            <person name="Kohlen W."/>
            <person name="Bisseling T."/>
            <person name="Smit S."/>
            <person name="Geurts R."/>
        </authorList>
    </citation>
    <scope>NUCLEOTIDE SEQUENCE [LARGE SCALE GENOMIC DNA]</scope>
    <source>
        <strain evidence="6">cv. RG33-2</strain>
    </source>
</reference>
<keyword evidence="3" id="KW-0472">Membrane</keyword>
<dbReference type="Proteomes" id="UP000237000">
    <property type="component" value="Unassembled WGS sequence"/>
</dbReference>
<feature type="coiled-coil region" evidence="1">
    <location>
        <begin position="5"/>
        <end position="32"/>
    </location>
</feature>
<evidence type="ECO:0000256" key="1">
    <source>
        <dbReference type="SAM" id="Coils"/>
    </source>
</evidence>